<gene>
    <name evidence="1" type="ORF">MTR67_012996</name>
</gene>
<evidence type="ECO:0000313" key="2">
    <source>
        <dbReference type="Proteomes" id="UP001234989"/>
    </source>
</evidence>
<organism evidence="1 2">
    <name type="scientific">Solanum verrucosum</name>
    <dbReference type="NCBI Taxonomy" id="315347"/>
    <lineage>
        <taxon>Eukaryota</taxon>
        <taxon>Viridiplantae</taxon>
        <taxon>Streptophyta</taxon>
        <taxon>Embryophyta</taxon>
        <taxon>Tracheophyta</taxon>
        <taxon>Spermatophyta</taxon>
        <taxon>Magnoliopsida</taxon>
        <taxon>eudicotyledons</taxon>
        <taxon>Gunneridae</taxon>
        <taxon>Pentapetalae</taxon>
        <taxon>asterids</taxon>
        <taxon>lamiids</taxon>
        <taxon>Solanales</taxon>
        <taxon>Solanaceae</taxon>
        <taxon>Solanoideae</taxon>
        <taxon>Solaneae</taxon>
        <taxon>Solanum</taxon>
    </lineage>
</organism>
<dbReference type="AlphaFoldDB" id="A0AAF0THI4"/>
<dbReference type="Proteomes" id="UP001234989">
    <property type="component" value="Chromosome 3"/>
</dbReference>
<sequence>MVVATCELVWIKQLLEELKFGETGHM</sequence>
<dbReference type="EMBL" id="CP133614">
    <property type="protein sequence ID" value="WMV19611.1"/>
    <property type="molecule type" value="Genomic_DNA"/>
</dbReference>
<evidence type="ECO:0000313" key="1">
    <source>
        <dbReference type="EMBL" id="WMV19611.1"/>
    </source>
</evidence>
<protein>
    <submittedName>
        <fullName evidence="1">Uncharacterized protein</fullName>
    </submittedName>
</protein>
<reference evidence="1" key="1">
    <citation type="submission" date="2023-08" db="EMBL/GenBank/DDBJ databases">
        <title>A de novo genome assembly of Solanum verrucosum Schlechtendal, a Mexican diploid species geographically isolated from the other diploid A-genome species in potato relatives.</title>
        <authorList>
            <person name="Hosaka K."/>
        </authorList>
    </citation>
    <scope>NUCLEOTIDE SEQUENCE</scope>
    <source>
        <tissue evidence="1">Young leaves</tissue>
    </source>
</reference>
<accession>A0AAF0THI4</accession>
<proteinExistence type="predicted"/>
<name>A0AAF0THI4_SOLVR</name>
<keyword evidence="2" id="KW-1185">Reference proteome</keyword>